<name>A0A9W8E8C1_9FUNG</name>
<feature type="compositionally biased region" description="Low complexity" evidence="7">
    <location>
        <begin position="1815"/>
        <end position="1833"/>
    </location>
</feature>
<dbReference type="Gene3D" id="1.25.40.280">
    <property type="entry name" value="alix/aip1 like domains"/>
    <property type="match status" value="1"/>
</dbReference>
<reference evidence="9" key="1">
    <citation type="submission" date="2022-07" db="EMBL/GenBank/DDBJ databases">
        <title>Phylogenomic reconstructions and comparative analyses of Kickxellomycotina fungi.</title>
        <authorList>
            <person name="Reynolds N.K."/>
            <person name="Stajich J.E."/>
            <person name="Barry K."/>
            <person name="Grigoriev I.V."/>
            <person name="Crous P."/>
            <person name="Smith M.E."/>
        </authorList>
    </citation>
    <scope>NUCLEOTIDE SEQUENCE</scope>
    <source>
        <strain evidence="9">RSA 567</strain>
    </source>
</reference>
<organism evidence="9 10">
    <name type="scientific">Dimargaris verticillata</name>
    <dbReference type="NCBI Taxonomy" id="2761393"/>
    <lineage>
        <taxon>Eukaryota</taxon>
        <taxon>Fungi</taxon>
        <taxon>Fungi incertae sedis</taxon>
        <taxon>Zoopagomycota</taxon>
        <taxon>Kickxellomycotina</taxon>
        <taxon>Dimargaritomycetes</taxon>
        <taxon>Dimargaritales</taxon>
        <taxon>Dimargaritaceae</taxon>
        <taxon>Dimargaris</taxon>
    </lineage>
</organism>
<evidence type="ECO:0000256" key="2">
    <source>
        <dbReference type="ARBA" id="ARBA00004496"/>
    </source>
</evidence>
<feature type="region of interest" description="Disordered" evidence="7">
    <location>
        <begin position="1419"/>
        <end position="1662"/>
    </location>
</feature>
<feature type="region of interest" description="Disordered" evidence="7">
    <location>
        <begin position="1018"/>
        <end position="1145"/>
    </location>
</feature>
<evidence type="ECO:0000256" key="3">
    <source>
        <dbReference type="ARBA" id="ARBA00022490"/>
    </source>
</evidence>
<evidence type="ECO:0000313" key="10">
    <source>
        <dbReference type="Proteomes" id="UP001151582"/>
    </source>
</evidence>
<dbReference type="InterPro" id="IPR004328">
    <property type="entry name" value="BRO1_dom"/>
</dbReference>
<feature type="domain" description="BRO1" evidence="8">
    <location>
        <begin position="6"/>
        <end position="410"/>
    </location>
</feature>
<feature type="compositionally biased region" description="Low complexity" evidence="7">
    <location>
        <begin position="1796"/>
        <end position="1806"/>
    </location>
</feature>
<dbReference type="Gene3D" id="1.20.140.50">
    <property type="entry name" value="alix/aip1 like domains"/>
    <property type="match status" value="1"/>
</dbReference>
<sequence>MAVQIPMIQIPWKRCEEADWVSSLRRYISGVLEQNPEEFLEPIYELHRLRQDTRGVNMDVTGRDLLYRYFSQLELLDLRFQLEKKPLDLSFTWTDVFGQSAVTQSSLAFEKACIIFNMGSILSNLGTYQDRSEPEGLRKANHFFMFAASMLQFIGENFIHAPSEDLSANTLRVLQQLMLAQAQECFLERCLQEMKKDTLIAKIANQNAWMYTNVVENMAECFKNRAFEEQWLTVCQIKQRYYQAAAQYHKGLACEADGRYGEAVARLTLAESQGAEAFKLAKPFVHTFDPNSPFPLLPDTATCLHDLVLTLRELVKEKLAMLTRDNDMIYHEVVPKTSILPPIDKICMVKTHPLHEMYTNPGELQRVVGRDLFVKVVPMQVHESASVYDEEKAKVIRQVMDKVDAADSELDSAFAFMQLPSSLSKFRSGESNLDASLQELADPPPQVHEWAHHIAREEDSANVLQELVTTVESLRSRIRQQLDASGMALDDEQRECERLRVEYGDSWTQVPSGALAAQFRKEIRSRRDALDQAYVADSDTLARYQQVQPQLMVLRSGPRGDALVAAFAEMVETSVRKWRAEHHDEASTLLDVEDEETMNILQYADQIDETANQLIQLKRDRQSVLQELKDTSLQDDISHILLLNRRNKDLEPQIFTNELNKYTPIVDKVDHTVDQQRELIQSLSEAFKLLMDHPEAARIQQAWDMVEMQRDKLLQQLQEAYENYAEVKANAQQGVTFYTNLANLVTELSAKVQSFGRQRREERERLLSRLEQSRSVQDRQALRHEIGKLPPQQPMQASPVARARGGSTGVPPTQDAVQQLTRQTANMTLTLHPRGGYDGSDRYELVTQEPVRRPLGGNDTAAQPSLAGQRPGARPDPNQARLAAVARPHMAFSPGAAQAQAAEPTVGQPEREMRDSEMATVNQFNPPKSMHAGLASVSDASVSAIPRIPSCPEPSSNINSRTTGPSDTGYPYPHLGPGMAVPGPEPTAAAPAPSIEALLHQASSTVMAAAAPRAFTGQEPVSDGLSKLFNQSGNENVPEVFHPQRQPPPKHLGKLPGPFAKMDAGSTPFYPHPPAVPAASTHYPQQAMTSDPTPPPPMPQYTSPPGGHPAVHRHENAPPAPEAVYPLDGRSSAPGGADSVQQNLSGLGSPAQYFASQLQAMAPSQQSAESARAAAQQASSYPVPPDQTPPGYPFPPVQPSAPSVETNRSPPPAMQHPGTTASPLHRHYSPQSNTIYGAGQVPGSSSTPHRDSSIPTYEYPGSGAAHSMGYNAPSQSRPGVTHLPQSPPPLQHTQSPVQYYHGIVSTTSGTTTATMSAFSPAYSSASPASTTMAHSPTLVYSQPYRPTYAPQPNSQGPSYSVPPPGPSPATSTQPTHYLSQATTQYAQSPYQPIMSLPPTQPTVTSAPAYPAAGSYPAAPNHPMASPGHLPPTSMGNVLGQYHSPQPVAQAYTTPTMGANNYPAGSVTSPSMPPPQHPPPHPEGGMQGSWQPVPSKPAQTSYSSTSSQVSMEGGYNAGSNQTPYPPHGQTGHHHRPYVGHAEGPVSGSVSNHGANSGAYHSQPQHPTVGTGGYAPTPAASNYPAASTSVSTENPPPPGPYPGHPPAGNGPPPGHPSAQATHPYPHTTPGSSAIAIQAYGPNHGQGSPMQHGAGNHATVLHPGNVPAASNAMAYGVSPNVTATHPQQGHYAHPPAGHYNQAAPHATGSHHPAAASHPVPQQLPGGSGPLPGAHYTAPGSHPVGFAAPPPHTYQSPAHAYPPGPQHVPQAHQQPPPGHNPVGQVSYAAPPNYHPPPPHQHYAQSQAPPHGQSLPPQPVATYQTPAPQQPYAQPPTYSGHDGYPGPSGSTSQAAPGYQYPPMDHIGHHSSAPGPTPGTQPPGPANPQAYYHQQVYQTPAPGANQHAYSNPPPEHPYHQNHPSGQGSHSSARNLMD</sequence>
<evidence type="ECO:0000256" key="6">
    <source>
        <dbReference type="SAM" id="Coils"/>
    </source>
</evidence>
<dbReference type="Pfam" id="PF03097">
    <property type="entry name" value="BRO1"/>
    <property type="match status" value="1"/>
</dbReference>
<accession>A0A9W8E8C1</accession>
<gene>
    <name evidence="9" type="primary">BRO1</name>
    <name evidence="9" type="ORF">H4R34_004227</name>
</gene>
<feature type="compositionally biased region" description="Pro residues" evidence="7">
    <location>
        <begin position="1182"/>
        <end position="1199"/>
    </location>
</feature>
<dbReference type="InterPro" id="IPR038499">
    <property type="entry name" value="BRO1_sf"/>
</dbReference>
<feature type="coiled-coil region" evidence="6">
    <location>
        <begin position="600"/>
        <end position="627"/>
    </location>
</feature>
<feature type="compositionally biased region" description="Low complexity" evidence="7">
    <location>
        <begin position="1162"/>
        <end position="1180"/>
    </location>
</feature>
<dbReference type="Pfam" id="PF13949">
    <property type="entry name" value="ALIX_LYPXL_bnd"/>
    <property type="match status" value="1"/>
</dbReference>
<keyword evidence="6" id="KW-0175">Coiled coil</keyword>
<feature type="compositionally biased region" description="Pro residues" evidence="7">
    <location>
        <begin position="1470"/>
        <end position="1481"/>
    </location>
</feature>
<dbReference type="OrthoDB" id="2141925at2759"/>
<dbReference type="InterPro" id="IPR025304">
    <property type="entry name" value="ALIX_V_dom"/>
</dbReference>
<keyword evidence="3" id="KW-0963">Cytoplasm</keyword>
<feature type="compositionally biased region" description="Pro residues" evidence="7">
    <location>
        <begin position="1869"/>
        <end position="1880"/>
    </location>
</feature>
<comment type="subcellular location">
    <subcellularLocation>
        <location evidence="2">Cytoplasm</location>
    </subcellularLocation>
    <subcellularLocation>
        <location evidence="1">Endosome</location>
    </subcellularLocation>
</comment>
<evidence type="ECO:0000256" key="7">
    <source>
        <dbReference type="SAM" id="MobiDB-lite"/>
    </source>
</evidence>
<dbReference type="SMART" id="SM01041">
    <property type="entry name" value="BRO1"/>
    <property type="match status" value="1"/>
</dbReference>
<keyword evidence="10" id="KW-1185">Reference proteome</keyword>
<keyword evidence="4" id="KW-0967">Endosome</keyword>
<evidence type="ECO:0000313" key="9">
    <source>
        <dbReference type="EMBL" id="KAJ1975739.1"/>
    </source>
</evidence>
<protein>
    <recommendedName>
        <fullName evidence="5">BRO domain-containing protein 1</fullName>
    </recommendedName>
</protein>
<dbReference type="EMBL" id="JANBQB010000496">
    <property type="protein sequence ID" value="KAJ1975739.1"/>
    <property type="molecule type" value="Genomic_DNA"/>
</dbReference>
<feature type="compositionally biased region" description="Polar residues" evidence="7">
    <location>
        <begin position="1546"/>
        <end position="1566"/>
    </location>
</feature>
<feature type="region of interest" description="Disordered" evidence="7">
    <location>
        <begin position="1158"/>
        <end position="1294"/>
    </location>
</feature>
<dbReference type="Proteomes" id="UP001151582">
    <property type="component" value="Unassembled WGS sequence"/>
</dbReference>
<dbReference type="Gene3D" id="1.20.120.560">
    <property type="entry name" value="alix/aip1 in complex with the ypdl late domain"/>
    <property type="match status" value="1"/>
</dbReference>
<feature type="compositionally biased region" description="Pro residues" evidence="7">
    <location>
        <begin position="1592"/>
        <end position="1613"/>
    </location>
</feature>
<evidence type="ECO:0000259" key="8">
    <source>
        <dbReference type="PROSITE" id="PS51180"/>
    </source>
</evidence>
<feature type="region of interest" description="Disordered" evidence="7">
    <location>
        <begin position="785"/>
        <end position="815"/>
    </location>
</feature>
<evidence type="ECO:0000256" key="5">
    <source>
        <dbReference type="ARBA" id="ARBA00041284"/>
    </source>
</evidence>
<dbReference type="GO" id="GO:0043328">
    <property type="term" value="P:protein transport to vacuole involved in ubiquitin-dependent protein catabolic process via the multivesicular body sorting pathway"/>
    <property type="evidence" value="ECO:0007669"/>
    <property type="project" value="TreeGrafter"/>
</dbReference>
<evidence type="ECO:0000256" key="1">
    <source>
        <dbReference type="ARBA" id="ARBA00004177"/>
    </source>
</evidence>
<feature type="compositionally biased region" description="Polar residues" evidence="7">
    <location>
        <begin position="1915"/>
        <end position="1931"/>
    </location>
</feature>
<feature type="region of interest" description="Disordered" evidence="7">
    <location>
        <begin position="1343"/>
        <end position="1375"/>
    </location>
</feature>
<feature type="region of interest" description="Disordered" evidence="7">
    <location>
        <begin position="849"/>
        <end position="877"/>
    </location>
</feature>
<proteinExistence type="predicted"/>
<feature type="compositionally biased region" description="Polar residues" evidence="7">
    <location>
        <begin position="1082"/>
        <end position="1091"/>
    </location>
</feature>
<feature type="region of interest" description="Disordered" evidence="7">
    <location>
        <begin position="1676"/>
        <end position="1931"/>
    </location>
</feature>
<dbReference type="PROSITE" id="PS51180">
    <property type="entry name" value="BRO1"/>
    <property type="match status" value="1"/>
</dbReference>
<feature type="compositionally biased region" description="Low complexity" evidence="7">
    <location>
        <begin position="1498"/>
        <end position="1509"/>
    </location>
</feature>
<dbReference type="PANTHER" id="PTHR23030">
    <property type="entry name" value="PCD6 INTERACTING PROTEIN-RELATED"/>
    <property type="match status" value="1"/>
</dbReference>
<evidence type="ECO:0000256" key="4">
    <source>
        <dbReference type="ARBA" id="ARBA00022753"/>
    </source>
</evidence>
<comment type="caution">
    <text evidence="9">The sequence shown here is derived from an EMBL/GenBank/DDBJ whole genome shotgun (WGS) entry which is preliminary data.</text>
</comment>
<dbReference type="GO" id="GO:0005768">
    <property type="term" value="C:endosome"/>
    <property type="evidence" value="ECO:0007669"/>
    <property type="project" value="UniProtKB-SubCell"/>
</dbReference>
<feature type="compositionally biased region" description="Polar residues" evidence="7">
    <location>
        <begin position="1582"/>
        <end position="1591"/>
    </location>
</feature>
<dbReference type="PANTHER" id="PTHR23030:SF30">
    <property type="entry name" value="TYROSINE-PROTEIN PHOSPHATASE NON-RECEPTOR TYPE 23"/>
    <property type="match status" value="1"/>
</dbReference>